<name>A0ACB9B004_ARCLA</name>
<reference evidence="1 2" key="2">
    <citation type="journal article" date="2022" name="Mol. Ecol. Resour.">
        <title>The genomes of chicory, endive, great burdock and yacon provide insights into Asteraceae paleo-polyploidization history and plant inulin production.</title>
        <authorList>
            <person name="Fan W."/>
            <person name="Wang S."/>
            <person name="Wang H."/>
            <person name="Wang A."/>
            <person name="Jiang F."/>
            <person name="Liu H."/>
            <person name="Zhao H."/>
            <person name="Xu D."/>
            <person name="Zhang Y."/>
        </authorList>
    </citation>
    <scope>NUCLEOTIDE SEQUENCE [LARGE SCALE GENOMIC DNA]</scope>
    <source>
        <strain evidence="2">cv. Niubang</strain>
    </source>
</reference>
<evidence type="ECO:0000313" key="1">
    <source>
        <dbReference type="EMBL" id="KAI3715408.1"/>
    </source>
</evidence>
<reference evidence="2" key="1">
    <citation type="journal article" date="2022" name="Mol. Ecol. Resour.">
        <title>The genomes of chicory, endive, great burdock and yacon provide insights into Asteraceae palaeo-polyploidization history and plant inulin production.</title>
        <authorList>
            <person name="Fan W."/>
            <person name="Wang S."/>
            <person name="Wang H."/>
            <person name="Wang A."/>
            <person name="Jiang F."/>
            <person name="Liu H."/>
            <person name="Zhao H."/>
            <person name="Xu D."/>
            <person name="Zhang Y."/>
        </authorList>
    </citation>
    <scope>NUCLEOTIDE SEQUENCE [LARGE SCALE GENOMIC DNA]</scope>
    <source>
        <strain evidence="2">cv. Niubang</strain>
    </source>
</reference>
<gene>
    <name evidence="1" type="ORF">L6452_22390</name>
</gene>
<proteinExistence type="predicted"/>
<dbReference type="EMBL" id="CM042053">
    <property type="protein sequence ID" value="KAI3715408.1"/>
    <property type="molecule type" value="Genomic_DNA"/>
</dbReference>
<protein>
    <submittedName>
        <fullName evidence="1">Uncharacterized protein</fullName>
    </submittedName>
</protein>
<keyword evidence="2" id="KW-1185">Reference proteome</keyword>
<dbReference type="Proteomes" id="UP001055879">
    <property type="component" value="Linkage Group LG07"/>
</dbReference>
<sequence>MTNQCQLTGRQCLVRSITPLSSGNAKHDPYGFVAFTRSRDMDVVQILITDVGLILPCVRLRGSQFALRSYLYILFHYLVGWPAWCYNWLEEEKVRVFYAVRIFLGLLSVMTEAALVVALSRKYGKRLALYMLAMLCLTSGCFFASTSE</sequence>
<accession>A0ACB9B004</accession>
<comment type="caution">
    <text evidence="1">The sequence shown here is derived from an EMBL/GenBank/DDBJ whole genome shotgun (WGS) entry which is preliminary data.</text>
</comment>
<organism evidence="1 2">
    <name type="scientific">Arctium lappa</name>
    <name type="common">Greater burdock</name>
    <name type="synonym">Lappa major</name>
    <dbReference type="NCBI Taxonomy" id="4217"/>
    <lineage>
        <taxon>Eukaryota</taxon>
        <taxon>Viridiplantae</taxon>
        <taxon>Streptophyta</taxon>
        <taxon>Embryophyta</taxon>
        <taxon>Tracheophyta</taxon>
        <taxon>Spermatophyta</taxon>
        <taxon>Magnoliopsida</taxon>
        <taxon>eudicotyledons</taxon>
        <taxon>Gunneridae</taxon>
        <taxon>Pentapetalae</taxon>
        <taxon>asterids</taxon>
        <taxon>campanulids</taxon>
        <taxon>Asterales</taxon>
        <taxon>Asteraceae</taxon>
        <taxon>Carduoideae</taxon>
        <taxon>Cardueae</taxon>
        <taxon>Arctiinae</taxon>
        <taxon>Arctium</taxon>
    </lineage>
</organism>
<evidence type="ECO:0000313" key="2">
    <source>
        <dbReference type="Proteomes" id="UP001055879"/>
    </source>
</evidence>